<gene>
    <name evidence="9" type="ORF">DCF19_08060</name>
</gene>
<reference evidence="9 10" key="2">
    <citation type="submission" date="2018-06" db="EMBL/GenBank/DDBJ databases">
        <title>Metagenomic assembly of (sub)arctic Cyanobacteria and their associated microbiome from non-axenic cultures.</title>
        <authorList>
            <person name="Baurain D."/>
        </authorList>
    </citation>
    <scope>NUCLEOTIDE SEQUENCE [LARGE SCALE GENOMIC DNA]</scope>
    <source>
        <strain evidence="9">ULC066bin1</strain>
    </source>
</reference>
<feature type="coiled-coil region" evidence="6">
    <location>
        <begin position="183"/>
        <end position="217"/>
    </location>
</feature>
<dbReference type="AlphaFoldDB" id="A0A2W4YGI1"/>
<dbReference type="PROSITE" id="PS50113">
    <property type="entry name" value="PAC"/>
    <property type="match status" value="2"/>
</dbReference>
<feature type="domain" description="PAS" evidence="7">
    <location>
        <begin position="228"/>
        <end position="298"/>
    </location>
</feature>
<dbReference type="SUPFAM" id="SSF141571">
    <property type="entry name" value="Pentapeptide repeat-like"/>
    <property type="match status" value="1"/>
</dbReference>
<dbReference type="Pfam" id="PF00805">
    <property type="entry name" value="Pentapeptide"/>
    <property type="match status" value="2"/>
</dbReference>
<comment type="caution">
    <text evidence="9">The sequence shown here is derived from an EMBL/GenBank/DDBJ whole genome shotgun (WGS) entry which is preliminary data.</text>
</comment>
<feature type="domain" description="PAC" evidence="8">
    <location>
        <begin position="433"/>
        <end position="484"/>
    </location>
</feature>
<comment type="catalytic activity">
    <reaction evidence="1">
        <text>ATP + protein L-histidine = ADP + protein N-phospho-L-histidine.</text>
        <dbReference type="EC" id="2.7.13.3"/>
    </reaction>
</comment>
<name>A0A2W4YGI1_9CYAN</name>
<dbReference type="SMART" id="SM00086">
    <property type="entry name" value="PAC"/>
    <property type="match status" value="3"/>
</dbReference>
<dbReference type="Proteomes" id="UP000249467">
    <property type="component" value="Unassembled WGS sequence"/>
</dbReference>
<dbReference type="PANTHER" id="PTHR43304">
    <property type="entry name" value="PHYTOCHROME-LIKE PROTEIN CPH1"/>
    <property type="match status" value="1"/>
</dbReference>
<dbReference type="SUPFAM" id="SSF55785">
    <property type="entry name" value="PYP-like sensor domain (PAS domain)"/>
    <property type="match status" value="4"/>
</dbReference>
<dbReference type="Pfam" id="PF00989">
    <property type="entry name" value="PAS"/>
    <property type="match status" value="1"/>
</dbReference>
<dbReference type="Pfam" id="PF08447">
    <property type="entry name" value="PAS_3"/>
    <property type="match status" value="2"/>
</dbReference>
<evidence type="ECO:0000256" key="3">
    <source>
        <dbReference type="ARBA" id="ARBA00022553"/>
    </source>
</evidence>
<dbReference type="NCBIfam" id="TIGR00229">
    <property type="entry name" value="sensory_box"/>
    <property type="match status" value="4"/>
</dbReference>
<reference evidence="9 10" key="1">
    <citation type="submission" date="2018-04" db="EMBL/GenBank/DDBJ databases">
        <authorList>
            <person name="Go L.Y."/>
            <person name="Mitchell J.A."/>
        </authorList>
    </citation>
    <scope>NUCLEOTIDE SEQUENCE [LARGE SCALE GENOMIC DNA]</scope>
    <source>
        <strain evidence="9">ULC066bin1</strain>
    </source>
</reference>
<evidence type="ECO:0000313" key="10">
    <source>
        <dbReference type="Proteomes" id="UP000249467"/>
    </source>
</evidence>
<dbReference type="InterPro" id="IPR000014">
    <property type="entry name" value="PAS"/>
</dbReference>
<keyword evidence="5" id="KW-0418">Kinase</keyword>
<sequence>MGMHLCHELIATSIQQLQELEHIAATSISSSVEIETRNLNLEDAVNSLQSSLKELETCQRSLTDELERYRELFDFAPDGYFVTEANGDITEANRAATLMFGSHPIGTNLENFVFPSYKDQFQKLIGQLQRGQNIKSLDFRMQFPTGQPFDASFTIISLRTPTDGKVIGMRWWIQDITQRKQEGEKLQQSHQRLEIRVAEMNAKLNLMDRQIRVEREEQRRISRNLNRNEAKLRAMMQHSSDIVNILDIDTTIHYCSPALFKTLGYMPEDVMDKKFIRFIHPEDLPIFQNFLAQSVDTLSVSKPIVMRHQHINGDWIYLESVCCNLLQDPNVQGLVINSRDITERKQTETALQESELRLATIASSMPATLYRLARSPEGVISIPFISDGLIGLVGISPRYAISSPLQLLDLIHPEDLDQFKALIKAGFDKLATFRHEFRVITITGEVKWVQNITRYYSIDSGTVLADGVCIDISERGEAESELQRTNELLRAVIKSVPVAIDIISPEGKVLLWNSAAEKLFSWNNSEIIGYPVASIPEPQAMELQDAVLSTLAGRPLDGVQMSFQLHDGNLKNVCMSTVLVHDPNGKIIGVLRIIDELGDRSTNDGDNRLNLVRSRVSSLISSETESLNKFGSSANALINQYKSGQRNFAGLNLRGAYFAEAELQQVDFSGVALNGSNCSYANLQYANLRGADLRGANLQYADLRWSDLRGADLRGADLRDANITDAILDDSNLLGALVIS</sequence>
<evidence type="ECO:0000256" key="2">
    <source>
        <dbReference type="ARBA" id="ARBA00012438"/>
    </source>
</evidence>
<dbReference type="InterPro" id="IPR013655">
    <property type="entry name" value="PAS_fold_3"/>
</dbReference>
<evidence type="ECO:0000256" key="4">
    <source>
        <dbReference type="ARBA" id="ARBA00022679"/>
    </source>
</evidence>
<evidence type="ECO:0000259" key="8">
    <source>
        <dbReference type="PROSITE" id="PS50113"/>
    </source>
</evidence>
<dbReference type="GO" id="GO:0006355">
    <property type="term" value="P:regulation of DNA-templated transcription"/>
    <property type="evidence" value="ECO:0007669"/>
    <property type="project" value="InterPro"/>
</dbReference>
<keyword evidence="4" id="KW-0808">Transferase</keyword>
<dbReference type="SMART" id="SM00091">
    <property type="entry name" value="PAS"/>
    <property type="match status" value="4"/>
</dbReference>
<keyword evidence="3" id="KW-0597">Phosphoprotein</keyword>
<feature type="coiled-coil region" evidence="6">
    <location>
        <begin position="38"/>
        <end position="72"/>
    </location>
</feature>
<dbReference type="PROSITE" id="PS50112">
    <property type="entry name" value="PAS"/>
    <property type="match status" value="4"/>
</dbReference>
<feature type="domain" description="PAS" evidence="7">
    <location>
        <begin position="65"/>
        <end position="101"/>
    </location>
</feature>
<feature type="domain" description="PAS" evidence="7">
    <location>
        <begin position="485"/>
        <end position="529"/>
    </location>
</feature>
<dbReference type="InterPro" id="IPR052162">
    <property type="entry name" value="Sensor_kinase/Photoreceptor"/>
</dbReference>
<dbReference type="GO" id="GO:0004673">
    <property type="term" value="F:protein histidine kinase activity"/>
    <property type="evidence" value="ECO:0007669"/>
    <property type="project" value="UniProtKB-EC"/>
</dbReference>
<protein>
    <recommendedName>
        <fullName evidence="2">histidine kinase</fullName>
        <ecNumber evidence="2">2.7.13.3</ecNumber>
    </recommendedName>
</protein>
<evidence type="ECO:0000313" key="9">
    <source>
        <dbReference type="EMBL" id="PZO42188.1"/>
    </source>
</evidence>
<dbReference type="InterPro" id="IPR001646">
    <property type="entry name" value="5peptide_repeat"/>
</dbReference>
<dbReference type="EMBL" id="QBML01000008">
    <property type="protein sequence ID" value="PZO42188.1"/>
    <property type="molecule type" value="Genomic_DNA"/>
</dbReference>
<dbReference type="InterPro" id="IPR013767">
    <property type="entry name" value="PAS_fold"/>
</dbReference>
<dbReference type="Gene3D" id="3.30.450.20">
    <property type="entry name" value="PAS domain"/>
    <property type="match status" value="4"/>
</dbReference>
<dbReference type="Gene3D" id="2.160.20.80">
    <property type="entry name" value="E3 ubiquitin-protein ligase SopA"/>
    <property type="match status" value="1"/>
</dbReference>
<dbReference type="InterPro" id="IPR035965">
    <property type="entry name" value="PAS-like_dom_sf"/>
</dbReference>
<evidence type="ECO:0000256" key="1">
    <source>
        <dbReference type="ARBA" id="ARBA00000085"/>
    </source>
</evidence>
<dbReference type="CDD" id="cd00130">
    <property type="entry name" value="PAS"/>
    <property type="match status" value="4"/>
</dbReference>
<dbReference type="Pfam" id="PF13426">
    <property type="entry name" value="PAS_9"/>
    <property type="match status" value="1"/>
</dbReference>
<dbReference type="InterPro" id="IPR000700">
    <property type="entry name" value="PAS-assoc_C"/>
</dbReference>
<feature type="domain" description="PAC" evidence="8">
    <location>
        <begin position="135"/>
        <end position="188"/>
    </location>
</feature>
<evidence type="ECO:0000256" key="5">
    <source>
        <dbReference type="ARBA" id="ARBA00022777"/>
    </source>
</evidence>
<keyword evidence="6" id="KW-0175">Coiled coil</keyword>
<organism evidence="9 10">
    <name type="scientific">Pseudanabaena frigida</name>
    <dbReference type="NCBI Taxonomy" id="945775"/>
    <lineage>
        <taxon>Bacteria</taxon>
        <taxon>Bacillati</taxon>
        <taxon>Cyanobacteriota</taxon>
        <taxon>Cyanophyceae</taxon>
        <taxon>Pseudanabaenales</taxon>
        <taxon>Pseudanabaenaceae</taxon>
        <taxon>Pseudanabaena</taxon>
    </lineage>
</organism>
<proteinExistence type="predicted"/>
<dbReference type="InterPro" id="IPR001610">
    <property type="entry name" value="PAC"/>
</dbReference>
<evidence type="ECO:0000259" key="7">
    <source>
        <dbReference type="PROSITE" id="PS50112"/>
    </source>
</evidence>
<dbReference type="EC" id="2.7.13.3" evidence="2"/>
<evidence type="ECO:0000256" key="6">
    <source>
        <dbReference type="SAM" id="Coils"/>
    </source>
</evidence>
<dbReference type="PANTHER" id="PTHR43304:SF1">
    <property type="entry name" value="PAC DOMAIN-CONTAINING PROTEIN"/>
    <property type="match status" value="1"/>
</dbReference>
<feature type="domain" description="PAS" evidence="7">
    <location>
        <begin position="354"/>
        <end position="430"/>
    </location>
</feature>
<accession>A0A2W4YGI1</accession>